<accession>A0ABZ0S5E8</accession>
<organism evidence="1 2">
    <name type="scientific">Thiorhodovibrio winogradskyi</name>
    <dbReference type="NCBI Taxonomy" id="77007"/>
    <lineage>
        <taxon>Bacteria</taxon>
        <taxon>Pseudomonadati</taxon>
        <taxon>Pseudomonadota</taxon>
        <taxon>Gammaproteobacteria</taxon>
        <taxon>Chromatiales</taxon>
        <taxon>Chromatiaceae</taxon>
        <taxon>Thiorhodovibrio</taxon>
    </lineage>
</organism>
<sequence>MLPAPTMTEKTNRLLDPKNDYVFFRIFSEEPELLIDLINAVRADEPPIVEITLLDARLTPERITGKRLVLDLKGVDERGRRFNIEIQVQHFTFWIRRAMMYLSRLYSEQLEVGKDYQQAQAVIGIHLLDFDLFKGEPGDKNNALWRFVMYDPQRAKRLEETIEVNIVELRKADRLGQLPERLSAWIAYFEHWNEEAVMNNLAHPAVQKAHAKLRVLSADEQERYWAEARARALSDEVTLLNAARREGHKEGAIESTRRTLLRQLHSRFGEAAAEQSKPMLERITDLDRLEQLADDVVLCTDADSWLAALHTAAEQ</sequence>
<keyword evidence="2" id="KW-1185">Reference proteome</keyword>
<evidence type="ECO:0000313" key="1">
    <source>
        <dbReference type="EMBL" id="WPL15765.1"/>
    </source>
</evidence>
<proteinExistence type="predicted"/>
<dbReference type="RefSeq" id="WP_328986316.1">
    <property type="nucleotide sequence ID" value="NZ_CP121472.1"/>
</dbReference>
<dbReference type="Proteomes" id="UP001432180">
    <property type="component" value="Chromosome"/>
</dbReference>
<dbReference type="EMBL" id="CP121472">
    <property type="protein sequence ID" value="WPL15765.1"/>
    <property type="molecule type" value="Genomic_DNA"/>
</dbReference>
<dbReference type="NCBIfam" id="TIGR01784">
    <property type="entry name" value="T_den_put_tspse"/>
    <property type="match status" value="1"/>
</dbReference>
<protein>
    <submittedName>
        <fullName evidence="1">PD-(D/E)XK nuclease family transposase</fullName>
    </submittedName>
</protein>
<dbReference type="InterPro" id="IPR010106">
    <property type="entry name" value="RpnA"/>
</dbReference>
<name>A0ABZ0S5E8_9GAMM</name>
<dbReference type="Pfam" id="PF12784">
    <property type="entry name" value="PDDEXK_2"/>
    <property type="match status" value="1"/>
</dbReference>
<evidence type="ECO:0000313" key="2">
    <source>
        <dbReference type="Proteomes" id="UP001432180"/>
    </source>
</evidence>
<reference evidence="1 2" key="1">
    <citation type="journal article" date="2023" name="Microorganisms">
        <title>Thiorhodovibrio frisius and Trv. litoralis spp. nov., Two Novel Members from a Clade of Fastidious Purple Sulfur Bacteria That Exhibit Unique Red-Shifted Light-Harvesting Capabilities.</title>
        <authorList>
            <person name="Methner A."/>
            <person name="Kuzyk S.B."/>
            <person name="Petersen J."/>
            <person name="Bauer S."/>
            <person name="Brinkmann H."/>
            <person name="Sichau K."/>
            <person name="Wanner G."/>
            <person name="Wolf J."/>
            <person name="Neumann-Schaal M."/>
            <person name="Henke P."/>
            <person name="Tank M."/>
            <person name="Sproer C."/>
            <person name="Bunk B."/>
            <person name="Overmann J."/>
        </authorList>
    </citation>
    <scope>NUCLEOTIDE SEQUENCE [LARGE SCALE GENOMIC DNA]</scope>
    <source>
        <strain evidence="1 2">DSM 6702</strain>
    </source>
</reference>
<gene>
    <name evidence="1" type="ORF">Thiowin_00682</name>
</gene>
<dbReference type="PANTHER" id="PTHR41317">
    <property type="entry name" value="PD-(D_E)XK NUCLEASE FAMILY TRANSPOSASE"/>
    <property type="match status" value="1"/>
</dbReference>
<dbReference type="PANTHER" id="PTHR41317:SF1">
    <property type="entry name" value="PD-(D_E)XK NUCLEASE FAMILY TRANSPOSASE"/>
    <property type="match status" value="1"/>
</dbReference>